<evidence type="ECO:0000313" key="4">
    <source>
        <dbReference type="Proteomes" id="UP000184305"/>
    </source>
</evidence>
<dbReference type="AlphaFoldDB" id="A0A1M6YIE3"/>
<keyword evidence="1" id="KW-1133">Transmembrane helix</keyword>
<name>A0A1M6YIE3_9GAMM</name>
<dbReference type="Proteomes" id="UP000184305">
    <property type="component" value="Unassembled WGS sequence"/>
</dbReference>
<dbReference type="STRING" id="1220495.SAMN05216288_1274"/>
<accession>A0A1M6YIE3</accession>
<evidence type="ECO:0000259" key="2">
    <source>
        <dbReference type="Pfam" id="PF14341"/>
    </source>
</evidence>
<dbReference type="RefSeq" id="WP_073262387.1">
    <property type="nucleotide sequence ID" value="NZ_FRBQ01000001.1"/>
</dbReference>
<keyword evidence="4" id="KW-1185">Reference proteome</keyword>
<sequence>MSALSSRHTQGGAVLMIALVMLLVLTLLAVGSMRATTLESRITANKSHDTQQQSAADASLREAEFRYYGPANLADKLEGNAANCALTNTLKTNGLNKPCLLSIKDDSLLNFVEKPRSIEAAFLKSESTNSLLWMPYRGIDAANQTTAGNRESSNNKTTYWNSTRAITVGNAAINAEYGMQLEGQGTYYYLNNAKADDQVYLQSTHANIYLGLNN</sequence>
<protein>
    <submittedName>
        <fullName evidence="3">Type IV pilus assembly protein PilX</fullName>
    </submittedName>
</protein>
<keyword evidence="1" id="KW-0812">Transmembrane</keyword>
<gene>
    <name evidence="3" type="ORF">SAMN05216288_1274</name>
</gene>
<proteinExistence type="predicted"/>
<dbReference type="OrthoDB" id="6891364at2"/>
<keyword evidence="1" id="KW-0472">Membrane</keyword>
<evidence type="ECO:0000256" key="1">
    <source>
        <dbReference type="SAM" id="Phobius"/>
    </source>
</evidence>
<dbReference type="InterPro" id="IPR025746">
    <property type="entry name" value="PilX_N_dom"/>
</dbReference>
<reference evidence="4" key="1">
    <citation type="submission" date="2016-11" db="EMBL/GenBank/DDBJ databases">
        <authorList>
            <person name="Varghese N."/>
            <person name="Submissions S."/>
        </authorList>
    </citation>
    <scope>NUCLEOTIDE SEQUENCE [LARGE SCALE GENOMIC DNA]</scope>
    <source>
        <strain evidence="4">CECT 8089</strain>
    </source>
</reference>
<organism evidence="3 4">
    <name type="scientific">Phytopseudomonas punonensis</name>
    <dbReference type="NCBI Taxonomy" id="1220495"/>
    <lineage>
        <taxon>Bacteria</taxon>
        <taxon>Pseudomonadati</taxon>
        <taxon>Pseudomonadota</taxon>
        <taxon>Gammaproteobacteria</taxon>
        <taxon>Pseudomonadales</taxon>
        <taxon>Pseudomonadaceae</taxon>
        <taxon>Phytopseudomonas</taxon>
    </lineage>
</organism>
<dbReference type="EMBL" id="FRBQ01000001">
    <property type="protein sequence ID" value="SHL18061.1"/>
    <property type="molecule type" value="Genomic_DNA"/>
</dbReference>
<feature type="domain" description="Type 4 fimbrial biogenesis protein PilX N-terminal" evidence="2">
    <location>
        <begin position="11"/>
        <end position="61"/>
    </location>
</feature>
<feature type="transmembrane region" description="Helical" evidence="1">
    <location>
        <begin position="12"/>
        <end position="31"/>
    </location>
</feature>
<dbReference type="Pfam" id="PF14341">
    <property type="entry name" value="PilX_N"/>
    <property type="match status" value="1"/>
</dbReference>
<evidence type="ECO:0000313" key="3">
    <source>
        <dbReference type="EMBL" id="SHL18061.1"/>
    </source>
</evidence>